<dbReference type="SMART" id="SM00248">
    <property type="entry name" value="ANK"/>
    <property type="match status" value="6"/>
</dbReference>
<sequence>MPALPAKIILLIAIYAEPPDQESLLQAFPGIAGLFTFHHFASTDNNGNTVLHLQAQARTTSKANRHTRKVLCFPSILASSQGSCLHPQNDDGVTPLMYAAKAHNLKFMRLLLAKDPDGVNMIDNEGTTALWYAVFSAHVKGLGLLLSQPTINVNHPKHIKDRYGYEYDATPIIYALDSGFGNYETVSLLLKHPAIDLTWVDENGHNPLMLAIWGDREDLVPDILTHRDAFDINATRSDGGTALHLAAYQYSPEIIEMLLAEDGIEPDLPDSKGQTPLLWATYDLAIEALLTHSRGAVAVNHVDRLGRSALSYAAERDNEMCARMLLKYGAKPDLKDSSGYTPISRAAMAMHGDMVELLGTAMGIT</sequence>
<reference evidence="4 5" key="1">
    <citation type="submission" date="2024-07" db="EMBL/GenBank/DDBJ databases">
        <title>Section-level genome sequencing and comparative genomics of Aspergillus sections Usti and Cavernicolus.</title>
        <authorList>
            <consortium name="Lawrence Berkeley National Laboratory"/>
            <person name="Nybo J.L."/>
            <person name="Vesth T.C."/>
            <person name="Theobald S."/>
            <person name="Frisvad J.C."/>
            <person name="Larsen T.O."/>
            <person name="Kjaerboelling I."/>
            <person name="Rothschild-Mancinelli K."/>
            <person name="Lyhne E.K."/>
            <person name="Kogle M.E."/>
            <person name="Barry K."/>
            <person name="Clum A."/>
            <person name="Na H."/>
            <person name="Ledsgaard L."/>
            <person name="Lin J."/>
            <person name="Lipzen A."/>
            <person name="Kuo A."/>
            <person name="Riley R."/>
            <person name="Mondo S."/>
            <person name="Labutti K."/>
            <person name="Haridas S."/>
            <person name="Pangalinan J."/>
            <person name="Salamov A.A."/>
            <person name="Simmons B.A."/>
            <person name="Magnuson J.K."/>
            <person name="Chen J."/>
            <person name="Drula E."/>
            <person name="Henrissat B."/>
            <person name="Wiebenga A."/>
            <person name="Lubbers R.J."/>
            <person name="Gomes A.C."/>
            <person name="Makela M.R."/>
            <person name="Stajich J."/>
            <person name="Grigoriev I.V."/>
            <person name="Mortensen U.H."/>
            <person name="De Vries R.P."/>
            <person name="Baker S.E."/>
            <person name="Andersen M.R."/>
        </authorList>
    </citation>
    <scope>NUCLEOTIDE SEQUENCE [LARGE SCALE GENOMIC DNA]</scope>
    <source>
        <strain evidence="4 5">CBS 123904</strain>
    </source>
</reference>
<dbReference type="PANTHER" id="PTHR24198">
    <property type="entry name" value="ANKYRIN REPEAT AND PROTEIN KINASE DOMAIN-CONTAINING PROTEIN"/>
    <property type="match status" value="1"/>
</dbReference>
<dbReference type="Gene3D" id="1.25.40.20">
    <property type="entry name" value="Ankyrin repeat-containing domain"/>
    <property type="match status" value="3"/>
</dbReference>
<protein>
    <submittedName>
        <fullName evidence="4">Ankyrin repeat-containing domain protein</fullName>
    </submittedName>
</protein>
<feature type="repeat" description="ANK" evidence="3">
    <location>
        <begin position="91"/>
        <end position="117"/>
    </location>
</feature>
<dbReference type="PROSITE" id="PS50297">
    <property type="entry name" value="ANK_REP_REGION"/>
    <property type="match status" value="3"/>
</dbReference>
<evidence type="ECO:0000256" key="2">
    <source>
        <dbReference type="ARBA" id="ARBA00023043"/>
    </source>
</evidence>
<dbReference type="InterPro" id="IPR002110">
    <property type="entry name" value="Ankyrin_rpt"/>
</dbReference>
<organism evidence="4 5">
    <name type="scientific">Aspergillus pseudoustus</name>
    <dbReference type="NCBI Taxonomy" id="1810923"/>
    <lineage>
        <taxon>Eukaryota</taxon>
        <taxon>Fungi</taxon>
        <taxon>Dikarya</taxon>
        <taxon>Ascomycota</taxon>
        <taxon>Pezizomycotina</taxon>
        <taxon>Eurotiomycetes</taxon>
        <taxon>Eurotiomycetidae</taxon>
        <taxon>Eurotiales</taxon>
        <taxon>Aspergillaceae</taxon>
        <taxon>Aspergillus</taxon>
        <taxon>Aspergillus subgen. Nidulantes</taxon>
    </lineage>
</organism>
<evidence type="ECO:0000313" key="4">
    <source>
        <dbReference type="EMBL" id="KAL2831370.1"/>
    </source>
</evidence>
<dbReference type="InterPro" id="IPR036770">
    <property type="entry name" value="Ankyrin_rpt-contain_sf"/>
</dbReference>
<dbReference type="PANTHER" id="PTHR24198:SF165">
    <property type="entry name" value="ANKYRIN REPEAT-CONTAINING PROTEIN-RELATED"/>
    <property type="match status" value="1"/>
</dbReference>
<dbReference type="Pfam" id="PF12796">
    <property type="entry name" value="Ank_2"/>
    <property type="match status" value="2"/>
</dbReference>
<feature type="repeat" description="ANK" evidence="3">
    <location>
        <begin position="238"/>
        <end position="271"/>
    </location>
</feature>
<evidence type="ECO:0000256" key="1">
    <source>
        <dbReference type="ARBA" id="ARBA00022737"/>
    </source>
</evidence>
<dbReference type="Pfam" id="PF13857">
    <property type="entry name" value="Ank_5"/>
    <property type="match status" value="1"/>
</dbReference>
<dbReference type="SUPFAM" id="SSF48403">
    <property type="entry name" value="Ankyrin repeat"/>
    <property type="match status" value="1"/>
</dbReference>
<feature type="repeat" description="ANK" evidence="3">
    <location>
        <begin position="305"/>
        <end position="337"/>
    </location>
</feature>
<keyword evidence="1" id="KW-0677">Repeat</keyword>
<proteinExistence type="predicted"/>
<accession>A0ABR4IUB3</accession>
<evidence type="ECO:0000256" key="3">
    <source>
        <dbReference type="PROSITE-ProRule" id="PRU00023"/>
    </source>
</evidence>
<gene>
    <name evidence="4" type="ORF">BJY01DRAFT_226622</name>
</gene>
<comment type="caution">
    <text evidence="4">The sequence shown here is derived from an EMBL/GenBank/DDBJ whole genome shotgun (WGS) entry which is preliminary data.</text>
</comment>
<keyword evidence="2 3" id="KW-0040">ANK repeat</keyword>
<name>A0ABR4IUB3_9EURO</name>
<dbReference type="PROSITE" id="PS50088">
    <property type="entry name" value="ANK_REPEAT"/>
    <property type="match status" value="3"/>
</dbReference>
<dbReference type="Proteomes" id="UP001610446">
    <property type="component" value="Unassembled WGS sequence"/>
</dbReference>
<keyword evidence="5" id="KW-1185">Reference proteome</keyword>
<dbReference type="EMBL" id="JBFXLU010000283">
    <property type="protein sequence ID" value="KAL2831370.1"/>
    <property type="molecule type" value="Genomic_DNA"/>
</dbReference>
<evidence type="ECO:0000313" key="5">
    <source>
        <dbReference type="Proteomes" id="UP001610446"/>
    </source>
</evidence>